<evidence type="ECO:0000313" key="7">
    <source>
        <dbReference type="Proteomes" id="UP000426235"/>
    </source>
</evidence>
<protein>
    <submittedName>
        <fullName evidence="6">Response regulator</fullName>
    </submittedName>
</protein>
<evidence type="ECO:0000259" key="4">
    <source>
        <dbReference type="PROSITE" id="PS50043"/>
    </source>
</evidence>
<name>A0A6I6HEC8_9PSED</name>
<dbReference type="SUPFAM" id="SSF46894">
    <property type="entry name" value="C-terminal effector domain of the bipartite response regulators"/>
    <property type="match status" value="1"/>
</dbReference>
<dbReference type="PANTHER" id="PTHR43214">
    <property type="entry name" value="TWO-COMPONENT RESPONSE REGULATOR"/>
    <property type="match status" value="1"/>
</dbReference>
<dbReference type="CDD" id="cd06170">
    <property type="entry name" value="LuxR_C_like"/>
    <property type="match status" value="1"/>
</dbReference>
<dbReference type="GO" id="GO:0003677">
    <property type="term" value="F:DNA binding"/>
    <property type="evidence" value="ECO:0007669"/>
    <property type="project" value="UniProtKB-KW"/>
</dbReference>
<feature type="domain" description="Response regulatory" evidence="5">
    <location>
        <begin position="5"/>
        <end position="125"/>
    </location>
</feature>
<gene>
    <name evidence="6" type="ORF">GPJ81_20855</name>
</gene>
<dbReference type="GO" id="GO:0006355">
    <property type="term" value="P:regulation of DNA-templated transcription"/>
    <property type="evidence" value="ECO:0007669"/>
    <property type="project" value="InterPro"/>
</dbReference>
<reference evidence="6" key="1">
    <citation type="submission" date="2019-12" db="EMBL/GenBank/DDBJ databases">
        <title>Hybrid Genome Assemblies of two High G+C Isolates from Undergraduate Microbiology Courses.</title>
        <authorList>
            <person name="Ne Ville C.J."/>
            <person name="Enright D."/>
            <person name="Hernandez I."/>
            <person name="Dodsworth J."/>
            <person name="Orwin P.M."/>
        </authorList>
    </citation>
    <scope>NUCLEOTIDE SEQUENCE [LARGE SCALE GENOMIC DNA]</scope>
    <source>
        <strain evidence="6">Neo</strain>
    </source>
</reference>
<dbReference type="PANTHER" id="PTHR43214:SF17">
    <property type="entry name" value="TRANSCRIPTIONAL REGULATORY PROTEIN RCSB"/>
    <property type="match status" value="1"/>
</dbReference>
<feature type="domain" description="HTH luxR-type" evidence="4">
    <location>
        <begin position="147"/>
        <end position="212"/>
    </location>
</feature>
<sequence length="215" mass="24087">MHKTTVVIADDHPIVLLGVRQLIDADERFEVVAEASNSTDLIARLHASSPDILITDYNMPGDAQFGDGLKLIDYIARNFPDLQVLVLTMVSNELIFSRLYDLGVAGVVQKNQLHAEIERALEALVHKRKYKVAGLERACVREVARSVDERVASLSPKEMEVLRLFIAGMSLNDIARAQNRSAKTISTQKVAAMHKLDVRTDQELITFCMEEQLFQ</sequence>
<dbReference type="PROSITE" id="PS50043">
    <property type="entry name" value="HTH_LUXR_2"/>
    <property type="match status" value="1"/>
</dbReference>
<keyword evidence="1 3" id="KW-0597">Phosphoprotein</keyword>
<dbReference type="PRINTS" id="PR00038">
    <property type="entry name" value="HTHLUXR"/>
</dbReference>
<dbReference type="Pfam" id="PF00072">
    <property type="entry name" value="Response_reg"/>
    <property type="match status" value="1"/>
</dbReference>
<evidence type="ECO:0000256" key="2">
    <source>
        <dbReference type="ARBA" id="ARBA00023125"/>
    </source>
</evidence>
<dbReference type="GO" id="GO:0000160">
    <property type="term" value="P:phosphorelay signal transduction system"/>
    <property type="evidence" value="ECO:0007669"/>
    <property type="project" value="InterPro"/>
</dbReference>
<evidence type="ECO:0000259" key="5">
    <source>
        <dbReference type="PROSITE" id="PS50110"/>
    </source>
</evidence>
<evidence type="ECO:0000313" key="6">
    <source>
        <dbReference type="EMBL" id="QGW79035.1"/>
    </source>
</evidence>
<dbReference type="SMART" id="SM00448">
    <property type="entry name" value="REC"/>
    <property type="match status" value="1"/>
</dbReference>
<dbReference type="PROSITE" id="PS50110">
    <property type="entry name" value="RESPONSE_REGULATORY"/>
    <property type="match status" value="1"/>
</dbReference>
<dbReference type="Gene3D" id="1.10.10.10">
    <property type="entry name" value="Winged helix-like DNA-binding domain superfamily/Winged helix DNA-binding domain"/>
    <property type="match status" value="1"/>
</dbReference>
<dbReference type="SUPFAM" id="SSF52172">
    <property type="entry name" value="CheY-like"/>
    <property type="match status" value="1"/>
</dbReference>
<dbReference type="EMBL" id="CP046621">
    <property type="protein sequence ID" value="QGW79035.1"/>
    <property type="molecule type" value="Genomic_DNA"/>
</dbReference>
<dbReference type="InterPro" id="IPR058245">
    <property type="entry name" value="NreC/VraR/RcsB-like_REC"/>
</dbReference>
<proteinExistence type="predicted"/>
<keyword evidence="7" id="KW-1185">Reference proteome</keyword>
<keyword evidence="2" id="KW-0238">DNA-binding</keyword>
<dbReference type="AlphaFoldDB" id="A0A6I6HEC8"/>
<dbReference type="CDD" id="cd17535">
    <property type="entry name" value="REC_NarL-like"/>
    <property type="match status" value="1"/>
</dbReference>
<accession>A0A6I6HEC8</accession>
<dbReference type="Pfam" id="PF00196">
    <property type="entry name" value="GerE"/>
    <property type="match status" value="1"/>
</dbReference>
<feature type="modified residue" description="4-aspartylphosphate" evidence="3">
    <location>
        <position position="56"/>
    </location>
</feature>
<dbReference type="SMART" id="SM00421">
    <property type="entry name" value="HTH_LUXR"/>
    <property type="match status" value="1"/>
</dbReference>
<dbReference type="InterPro" id="IPR036388">
    <property type="entry name" value="WH-like_DNA-bd_sf"/>
</dbReference>
<dbReference type="InterPro" id="IPR016032">
    <property type="entry name" value="Sig_transdc_resp-reg_C-effctor"/>
</dbReference>
<dbReference type="InterPro" id="IPR001789">
    <property type="entry name" value="Sig_transdc_resp-reg_receiver"/>
</dbReference>
<organism evidence="6 7">
    <name type="scientific">Pseudomonas alkylphenolica</name>
    <dbReference type="NCBI Taxonomy" id="237609"/>
    <lineage>
        <taxon>Bacteria</taxon>
        <taxon>Pseudomonadati</taxon>
        <taxon>Pseudomonadota</taxon>
        <taxon>Gammaproteobacteria</taxon>
        <taxon>Pseudomonadales</taxon>
        <taxon>Pseudomonadaceae</taxon>
        <taxon>Pseudomonas</taxon>
    </lineage>
</organism>
<dbReference type="InterPro" id="IPR039420">
    <property type="entry name" value="WalR-like"/>
</dbReference>
<dbReference type="InterPro" id="IPR000792">
    <property type="entry name" value="Tscrpt_reg_LuxR_C"/>
</dbReference>
<evidence type="ECO:0000256" key="1">
    <source>
        <dbReference type="ARBA" id="ARBA00022553"/>
    </source>
</evidence>
<dbReference type="Proteomes" id="UP000426235">
    <property type="component" value="Chromosome"/>
</dbReference>
<evidence type="ECO:0000256" key="3">
    <source>
        <dbReference type="PROSITE-ProRule" id="PRU00169"/>
    </source>
</evidence>
<dbReference type="Gene3D" id="3.40.50.2300">
    <property type="match status" value="1"/>
</dbReference>
<dbReference type="RefSeq" id="WP_157193807.1">
    <property type="nucleotide sequence ID" value="NZ_CP046621.1"/>
</dbReference>
<dbReference type="InterPro" id="IPR011006">
    <property type="entry name" value="CheY-like_superfamily"/>
</dbReference>